<keyword evidence="2" id="KW-0472">Membrane</keyword>
<sequence length="61" mass="6034">MTSPDPTGPAEPSAVEPSSGQRRGGGYGVLAWTVFVLSIAAVLGLLGGCMSVLYAPLLTGG</sequence>
<proteinExistence type="predicted"/>
<dbReference type="RefSeq" id="WP_131099196.1">
    <property type="nucleotide sequence ID" value="NZ_CP036455.1"/>
</dbReference>
<dbReference type="EMBL" id="CP036455">
    <property type="protein sequence ID" value="QBI55141.1"/>
    <property type="molecule type" value="Genomic_DNA"/>
</dbReference>
<gene>
    <name evidence="3" type="ORF">EKD16_16860</name>
</gene>
<dbReference type="AlphaFoldDB" id="A0A4P6Q6V0"/>
<evidence type="ECO:0000313" key="3">
    <source>
        <dbReference type="EMBL" id="QBI55141.1"/>
    </source>
</evidence>
<keyword evidence="2" id="KW-0812">Transmembrane</keyword>
<dbReference type="Proteomes" id="UP000292235">
    <property type="component" value="Chromosome"/>
</dbReference>
<reference evidence="3 4" key="1">
    <citation type="submission" date="2019-02" db="EMBL/GenBank/DDBJ databases">
        <authorList>
            <person name="Khodamoradi S."/>
            <person name="Hahnke R.L."/>
            <person name="Kaempfer P."/>
            <person name="Schumann P."/>
            <person name="Rohde M."/>
            <person name="Steinert M."/>
            <person name="Luzhetskyy A."/>
            <person name="Wink J."/>
            <person name="Ruckert C."/>
        </authorList>
    </citation>
    <scope>NUCLEOTIDE SEQUENCE [LARGE SCALE GENOMIC DNA]</scope>
    <source>
        <strain evidence="3 4">M2</strain>
    </source>
</reference>
<feature type="region of interest" description="Disordered" evidence="1">
    <location>
        <begin position="1"/>
        <end position="23"/>
    </location>
</feature>
<protein>
    <submittedName>
        <fullName evidence="3">Uncharacterized protein</fullName>
    </submittedName>
</protein>
<organism evidence="3 4">
    <name type="scientific">Streptomonospora litoralis</name>
    <dbReference type="NCBI Taxonomy" id="2498135"/>
    <lineage>
        <taxon>Bacteria</taxon>
        <taxon>Bacillati</taxon>
        <taxon>Actinomycetota</taxon>
        <taxon>Actinomycetes</taxon>
        <taxon>Streptosporangiales</taxon>
        <taxon>Nocardiopsidaceae</taxon>
        <taxon>Streptomonospora</taxon>
    </lineage>
</organism>
<name>A0A4P6Q6V0_9ACTN</name>
<accession>A0A4P6Q6V0</accession>
<feature type="transmembrane region" description="Helical" evidence="2">
    <location>
        <begin position="29"/>
        <end position="55"/>
    </location>
</feature>
<evidence type="ECO:0000313" key="4">
    <source>
        <dbReference type="Proteomes" id="UP000292235"/>
    </source>
</evidence>
<keyword evidence="2" id="KW-1133">Transmembrane helix</keyword>
<evidence type="ECO:0000256" key="1">
    <source>
        <dbReference type="SAM" id="MobiDB-lite"/>
    </source>
</evidence>
<evidence type="ECO:0000256" key="2">
    <source>
        <dbReference type="SAM" id="Phobius"/>
    </source>
</evidence>
<keyword evidence="4" id="KW-1185">Reference proteome</keyword>
<dbReference type="KEGG" id="strr:EKD16_16860"/>